<name>A0A2P5X9V5_GOSBA</name>
<dbReference type="EMBL" id="KZ665362">
    <property type="protein sequence ID" value="PPS00104.1"/>
    <property type="molecule type" value="Genomic_DNA"/>
</dbReference>
<sequence length="183" mass="21261">MEKLARQPVYDHVKAKSLKQDLKREEEFWRCQSRVQWLQAGDKKTSSFHALSVQSRRHNQIRGLVFMTVVCGRRKLDYCGPQKELEPYSSWVCSLKTIAGQEEYFKDFGMRSNHRVKNNTRNDEIDLWDRDGDKQEWVELIGEAADGLHACRPQSKPIDPKPQPETSSCANLIGPTEILWSKL</sequence>
<protein>
    <submittedName>
        <fullName evidence="1">Uncharacterized protein</fullName>
    </submittedName>
</protein>
<gene>
    <name evidence="1" type="ORF">GOBAR_AA20562</name>
</gene>
<evidence type="ECO:0000313" key="1">
    <source>
        <dbReference type="EMBL" id="PPS00104.1"/>
    </source>
</evidence>
<reference evidence="1 2" key="1">
    <citation type="submission" date="2015-01" db="EMBL/GenBank/DDBJ databases">
        <title>Genome of allotetraploid Gossypium barbadense reveals genomic plasticity and fiber elongation in cotton evolution.</title>
        <authorList>
            <person name="Chen X."/>
            <person name="Liu X."/>
            <person name="Zhao B."/>
            <person name="Zheng H."/>
            <person name="Hu Y."/>
            <person name="Lu G."/>
            <person name="Yang C."/>
            <person name="Chen J."/>
            <person name="Shan C."/>
            <person name="Zhang L."/>
            <person name="Zhou Y."/>
            <person name="Wang L."/>
            <person name="Guo W."/>
            <person name="Bai Y."/>
            <person name="Ruan J."/>
            <person name="Shangguan X."/>
            <person name="Mao Y."/>
            <person name="Jiang J."/>
            <person name="Zhu Y."/>
            <person name="Lei J."/>
            <person name="Kang H."/>
            <person name="Chen S."/>
            <person name="He X."/>
            <person name="Wang R."/>
            <person name="Wang Y."/>
            <person name="Chen J."/>
            <person name="Wang L."/>
            <person name="Yu S."/>
            <person name="Wang B."/>
            <person name="Wei J."/>
            <person name="Song S."/>
            <person name="Lu X."/>
            <person name="Gao Z."/>
            <person name="Gu W."/>
            <person name="Deng X."/>
            <person name="Ma D."/>
            <person name="Wang S."/>
            <person name="Liang W."/>
            <person name="Fang L."/>
            <person name="Cai C."/>
            <person name="Zhu X."/>
            <person name="Zhou B."/>
            <person name="Zhang Y."/>
            <person name="Chen Z."/>
            <person name="Xu S."/>
            <person name="Zhu R."/>
            <person name="Wang S."/>
            <person name="Zhang T."/>
            <person name="Zhao G."/>
        </authorList>
    </citation>
    <scope>NUCLEOTIDE SEQUENCE [LARGE SCALE GENOMIC DNA]</scope>
    <source>
        <strain evidence="2">cv. Xinhai21</strain>
        <tissue evidence="1">Leaf</tissue>
    </source>
</reference>
<evidence type="ECO:0000313" key="2">
    <source>
        <dbReference type="Proteomes" id="UP000239757"/>
    </source>
</evidence>
<organism evidence="1 2">
    <name type="scientific">Gossypium barbadense</name>
    <name type="common">Sea Island cotton</name>
    <name type="synonym">Hibiscus barbadensis</name>
    <dbReference type="NCBI Taxonomy" id="3634"/>
    <lineage>
        <taxon>Eukaryota</taxon>
        <taxon>Viridiplantae</taxon>
        <taxon>Streptophyta</taxon>
        <taxon>Embryophyta</taxon>
        <taxon>Tracheophyta</taxon>
        <taxon>Spermatophyta</taxon>
        <taxon>Magnoliopsida</taxon>
        <taxon>eudicotyledons</taxon>
        <taxon>Gunneridae</taxon>
        <taxon>Pentapetalae</taxon>
        <taxon>rosids</taxon>
        <taxon>malvids</taxon>
        <taxon>Malvales</taxon>
        <taxon>Malvaceae</taxon>
        <taxon>Malvoideae</taxon>
        <taxon>Gossypium</taxon>
    </lineage>
</organism>
<proteinExistence type="predicted"/>
<dbReference type="Proteomes" id="UP000239757">
    <property type="component" value="Unassembled WGS sequence"/>
</dbReference>
<dbReference type="AlphaFoldDB" id="A0A2P5X9V5"/>
<accession>A0A2P5X9V5</accession>